<dbReference type="EMBL" id="JNBR01001738">
    <property type="protein sequence ID" value="OQR85231.1"/>
    <property type="molecule type" value="Genomic_DNA"/>
</dbReference>
<keyword evidence="1" id="KW-0862">Zinc</keyword>
<reference evidence="4 5" key="1">
    <citation type="journal article" date="2014" name="Genome Biol. Evol.">
        <title>The secreted proteins of Achlya hypogyna and Thraustotheca clavata identify the ancestral oomycete secretome and reveal gene acquisitions by horizontal gene transfer.</title>
        <authorList>
            <person name="Misner I."/>
            <person name="Blouin N."/>
            <person name="Leonard G."/>
            <person name="Richards T.A."/>
            <person name="Lane C.E."/>
        </authorList>
    </citation>
    <scope>NUCLEOTIDE SEQUENCE [LARGE SCALE GENOMIC DNA]</scope>
    <source>
        <strain evidence="4 5">ATCC 48635</strain>
    </source>
</reference>
<gene>
    <name evidence="4" type="ORF">ACHHYP_20595</name>
</gene>
<sequence length="223" mass="25079">MKGYNVEESIQNSVRRNLPFASLFLSMRDAMLSVTRRRKEVEALLAKPNTSLTPFAAGHCATQKALSTNCTCPFRDQMHLPCRHVIRALAHVGGLDDGRIMDFFIQSILDVSFHLPILEHRIEDPSILPPAMTKRVGKPRTESKVAMLSSRSDAHTNHAHRVLHQMLRWPTTVVAPYTHVENAVPKDITQQHARNANKNSPTRHLQVEATSGPRQILKTTPFS</sequence>
<evidence type="ECO:0000313" key="4">
    <source>
        <dbReference type="EMBL" id="OQR85231.1"/>
    </source>
</evidence>
<dbReference type="Pfam" id="PF04434">
    <property type="entry name" value="SWIM"/>
    <property type="match status" value="1"/>
</dbReference>
<evidence type="ECO:0000313" key="5">
    <source>
        <dbReference type="Proteomes" id="UP000243579"/>
    </source>
</evidence>
<proteinExistence type="predicted"/>
<evidence type="ECO:0000259" key="3">
    <source>
        <dbReference type="PROSITE" id="PS50966"/>
    </source>
</evidence>
<keyword evidence="1" id="KW-0863">Zinc-finger</keyword>
<dbReference type="Proteomes" id="UP000243579">
    <property type="component" value="Unassembled WGS sequence"/>
</dbReference>
<keyword evidence="5" id="KW-1185">Reference proteome</keyword>
<name>A0A1V9YHP5_ACHHY</name>
<comment type="caution">
    <text evidence="4">The sequence shown here is derived from an EMBL/GenBank/DDBJ whole genome shotgun (WGS) entry which is preliminary data.</text>
</comment>
<dbReference type="OrthoDB" id="127234at2759"/>
<keyword evidence="1" id="KW-0479">Metal-binding</keyword>
<dbReference type="GO" id="GO:0008270">
    <property type="term" value="F:zinc ion binding"/>
    <property type="evidence" value="ECO:0007669"/>
    <property type="project" value="UniProtKB-KW"/>
</dbReference>
<protein>
    <recommendedName>
        <fullName evidence="3">SWIM-type domain-containing protein</fullName>
    </recommendedName>
</protein>
<accession>A0A1V9YHP5</accession>
<evidence type="ECO:0000256" key="2">
    <source>
        <dbReference type="SAM" id="MobiDB-lite"/>
    </source>
</evidence>
<organism evidence="4 5">
    <name type="scientific">Achlya hypogyna</name>
    <name type="common">Oomycete</name>
    <name type="synonym">Protoachlya hypogyna</name>
    <dbReference type="NCBI Taxonomy" id="1202772"/>
    <lineage>
        <taxon>Eukaryota</taxon>
        <taxon>Sar</taxon>
        <taxon>Stramenopiles</taxon>
        <taxon>Oomycota</taxon>
        <taxon>Saprolegniomycetes</taxon>
        <taxon>Saprolegniales</taxon>
        <taxon>Achlyaceae</taxon>
        <taxon>Achlya</taxon>
    </lineage>
</organism>
<dbReference type="PROSITE" id="PS50966">
    <property type="entry name" value="ZF_SWIM"/>
    <property type="match status" value="1"/>
</dbReference>
<dbReference type="InterPro" id="IPR007527">
    <property type="entry name" value="Znf_SWIM"/>
</dbReference>
<evidence type="ECO:0000256" key="1">
    <source>
        <dbReference type="PROSITE-ProRule" id="PRU00325"/>
    </source>
</evidence>
<dbReference type="AlphaFoldDB" id="A0A1V9YHP5"/>
<feature type="region of interest" description="Disordered" evidence="2">
    <location>
        <begin position="190"/>
        <end position="223"/>
    </location>
</feature>
<feature type="domain" description="SWIM-type" evidence="3">
    <location>
        <begin position="55"/>
        <end position="93"/>
    </location>
</feature>